<dbReference type="EMBL" id="HBIB01040159">
    <property type="protein sequence ID" value="CAE0263802.1"/>
    <property type="molecule type" value="Transcribed_RNA"/>
</dbReference>
<dbReference type="PANTHER" id="PTHR42782">
    <property type="entry name" value="SI:CH73-314G15.3"/>
    <property type="match status" value="1"/>
</dbReference>
<evidence type="ECO:0000313" key="1">
    <source>
        <dbReference type="EMBL" id="CAE0263802.1"/>
    </source>
</evidence>
<accession>A0A7S3GEJ4</accession>
<organism evidence="1">
    <name type="scientific">Palpitomonas bilix</name>
    <dbReference type="NCBI Taxonomy" id="652834"/>
    <lineage>
        <taxon>Eukaryota</taxon>
        <taxon>Eukaryota incertae sedis</taxon>
    </lineage>
</organism>
<name>A0A7S3GEJ4_9EUKA</name>
<dbReference type="InterPro" id="IPR009078">
    <property type="entry name" value="Ferritin-like_SF"/>
</dbReference>
<dbReference type="Pfam" id="PF04305">
    <property type="entry name" value="DUF455"/>
    <property type="match status" value="1"/>
</dbReference>
<dbReference type="PANTHER" id="PTHR42782:SF4">
    <property type="entry name" value="DUF455 DOMAIN-CONTAINING PROTEIN"/>
    <property type="match status" value="1"/>
</dbReference>
<reference evidence="1" key="1">
    <citation type="submission" date="2021-01" db="EMBL/GenBank/DDBJ databases">
        <authorList>
            <person name="Corre E."/>
            <person name="Pelletier E."/>
            <person name="Niang G."/>
            <person name="Scheremetjew M."/>
            <person name="Finn R."/>
            <person name="Kale V."/>
            <person name="Holt S."/>
            <person name="Cochrane G."/>
            <person name="Meng A."/>
            <person name="Brown T."/>
            <person name="Cohen L."/>
        </authorList>
    </citation>
    <scope>NUCLEOTIDE SEQUENCE</scope>
    <source>
        <strain evidence="1">NIES-2562</strain>
    </source>
</reference>
<sequence>MSAACIRATSRRRFLHLFRPALVTSSLRFGPPASTFSSLSRSFHLSSDEVVRRCLDAFAECDPMRKAEKALSLQLILEGSASVREGEGEEKEGEGKQGRFNLSGKVRDEKGIVSMLKAESGNNMFKSDLFPADLTSSSPSLLSSLPSQPGRPSYLNFVLPHQLAVESARMEEERRKRKGLKLGRAKVVPSISATILHSLAHIELNALDLYLDTALRAKASTSVTFPLSFYSDIIGVALDEAKHLRWVLLRLESIGYTYGDLPVHLLLWRLAQDTSADLAGRVATVPLVQEARGLDAGPTLEKKLRSAGDAVSAEVVRAIVGEEEGHVSVGVRWFSYLHKMGVARCGGVGGDENSEISGGREGDGKAEAGVDEAFQWYVRKYCRVPLPKPFNELARARAGMPRQWYEPLGEE</sequence>
<gene>
    <name evidence="1" type="ORF">PBIL07802_LOCUS26105</name>
</gene>
<dbReference type="AlphaFoldDB" id="A0A7S3GEJ4"/>
<proteinExistence type="predicted"/>
<dbReference type="SUPFAM" id="SSF47240">
    <property type="entry name" value="Ferritin-like"/>
    <property type="match status" value="1"/>
</dbReference>
<dbReference type="InterPro" id="IPR007402">
    <property type="entry name" value="DUF455"/>
</dbReference>
<dbReference type="CDD" id="cd00657">
    <property type="entry name" value="Ferritin_like"/>
    <property type="match status" value="1"/>
</dbReference>
<protein>
    <submittedName>
        <fullName evidence="1">Uncharacterized protein</fullName>
    </submittedName>
</protein>